<dbReference type="AlphaFoldDB" id="A0ABD5UAG7"/>
<comment type="similarity">
    <text evidence="1 2">Belongs to the enoyl-CoA hydratase/isomerase family.</text>
</comment>
<evidence type="ECO:0000256" key="2">
    <source>
        <dbReference type="RuleBase" id="RU003707"/>
    </source>
</evidence>
<dbReference type="InterPro" id="IPR001753">
    <property type="entry name" value="Enoyl-CoA_hydra/iso"/>
</dbReference>
<organism evidence="3 4">
    <name type="scientific">Halomarina ordinaria</name>
    <dbReference type="NCBI Taxonomy" id="3033939"/>
    <lineage>
        <taxon>Archaea</taxon>
        <taxon>Methanobacteriati</taxon>
        <taxon>Methanobacteriota</taxon>
        <taxon>Stenosarchaea group</taxon>
        <taxon>Halobacteria</taxon>
        <taxon>Halobacteriales</taxon>
        <taxon>Natronomonadaceae</taxon>
        <taxon>Halomarina</taxon>
    </lineage>
</organism>
<evidence type="ECO:0000313" key="3">
    <source>
        <dbReference type="EMBL" id="MFC6837532.1"/>
    </source>
</evidence>
<keyword evidence="4" id="KW-1185">Reference proteome</keyword>
<protein>
    <submittedName>
        <fullName evidence="3">Enoyl-CoA hydratase/isomerase family protein</fullName>
    </submittedName>
</protein>
<reference evidence="3 4" key="1">
    <citation type="journal article" date="2019" name="Int. J. Syst. Evol. Microbiol.">
        <title>The Global Catalogue of Microorganisms (GCM) 10K type strain sequencing project: providing services to taxonomists for standard genome sequencing and annotation.</title>
        <authorList>
            <consortium name="The Broad Institute Genomics Platform"/>
            <consortium name="The Broad Institute Genome Sequencing Center for Infectious Disease"/>
            <person name="Wu L."/>
            <person name="Ma J."/>
        </authorList>
    </citation>
    <scope>NUCLEOTIDE SEQUENCE [LARGE SCALE GENOMIC DNA]</scope>
    <source>
        <strain evidence="3 4">PSRA2</strain>
    </source>
</reference>
<dbReference type="InterPro" id="IPR018376">
    <property type="entry name" value="Enoyl-CoA_hyd/isom_CS"/>
</dbReference>
<evidence type="ECO:0000256" key="1">
    <source>
        <dbReference type="ARBA" id="ARBA00005254"/>
    </source>
</evidence>
<dbReference type="SUPFAM" id="SSF52096">
    <property type="entry name" value="ClpP/crotonase"/>
    <property type="match status" value="1"/>
</dbReference>
<dbReference type="Gene3D" id="3.90.226.10">
    <property type="entry name" value="2-enoyl-CoA Hydratase, Chain A, domain 1"/>
    <property type="match status" value="1"/>
</dbReference>
<dbReference type="InterPro" id="IPR029045">
    <property type="entry name" value="ClpP/crotonase-like_dom_sf"/>
</dbReference>
<dbReference type="PANTHER" id="PTHR43802:SF1">
    <property type="entry name" value="IP11341P-RELATED"/>
    <property type="match status" value="1"/>
</dbReference>
<dbReference type="Proteomes" id="UP001596406">
    <property type="component" value="Unassembled WGS sequence"/>
</dbReference>
<dbReference type="PROSITE" id="PS00166">
    <property type="entry name" value="ENOYL_COA_HYDRATASE"/>
    <property type="match status" value="1"/>
</dbReference>
<dbReference type="PANTHER" id="PTHR43802">
    <property type="entry name" value="ENOYL-COA HYDRATASE"/>
    <property type="match status" value="1"/>
</dbReference>
<dbReference type="Pfam" id="PF00378">
    <property type="entry name" value="ECH_1"/>
    <property type="match status" value="1"/>
</dbReference>
<evidence type="ECO:0000313" key="4">
    <source>
        <dbReference type="Proteomes" id="UP001596406"/>
    </source>
</evidence>
<proteinExistence type="inferred from homology"/>
<sequence length="249" mass="26196">MIRTRDADRVRTVTLDRPDRRNALTPEGLDALDDAVTDPPTPVVYLHGAGAAFCAGADLDAVGAVARESETDPSAAAEFARLGQRVARAIEESPAVVVAGIDGAARGGGVELALACDLRVATPEATFAEPGATFGLFGAWGGTHRLERVVGHGDALDLALSGRVVDAEEALRMGLVSRVRRDPHVVAREVADNDGPALDEIKRLMRPVESVADREERERAAFARLVEEHAAALGGGTGREGEGNPENER</sequence>
<accession>A0ABD5UAG7</accession>
<comment type="caution">
    <text evidence="3">The sequence shown here is derived from an EMBL/GenBank/DDBJ whole genome shotgun (WGS) entry which is preliminary data.</text>
</comment>
<gene>
    <name evidence="3" type="ORF">ACFQHK_13545</name>
</gene>
<dbReference type="RefSeq" id="WP_304449197.1">
    <property type="nucleotide sequence ID" value="NZ_JARRAH010000001.1"/>
</dbReference>
<name>A0ABD5UAG7_9EURY</name>
<dbReference type="CDD" id="cd06558">
    <property type="entry name" value="crotonase-like"/>
    <property type="match status" value="1"/>
</dbReference>
<dbReference type="EMBL" id="JBHSXM010000001">
    <property type="protein sequence ID" value="MFC6837532.1"/>
    <property type="molecule type" value="Genomic_DNA"/>
</dbReference>